<dbReference type="PANTHER" id="PTHR12159">
    <property type="entry name" value="G/T AND G/U MISMATCH-SPECIFIC DNA GLYCOSYLASE"/>
    <property type="match status" value="1"/>
</dbReference>
<dbReference type="SUPFAM" id="SSF52141">
    <property type="entry name" value="Uracil-DNA glycosylase-like"/>
    <property type="match status" value="1"/>
</dbReference>
<evidence type="ECO:0000313" key="7">
    <source>
        <dbReference type="Proteomes" id="UP000053095"/>
    </source>
</evidence>
<dbReference type="InterPro" id="IPR036895">
    <property type="entry name" value="Uracil-DNA_glycosylase-like_sf"/>
</dbReference>
<dbReference type="GO" id="GO:0004844">
    <property type="term" value="F:uracil DNA N-glycosylase activity"/>
    <property type="evidence" value="ECO:0007669"/>
    <property type="project" value="TreeGrafter"/>
</dbReference>
<evidence type="ECO:0000256" key="3">
    <source>
        <dbReference type="ARBA" id="ARBA00023204"/>
    </source>
</evidence>
<accession>A0A478EB90</accession>
<dbReference type="EMBL" id="DF933840">
    <property type="protein sequence ID" value="GAM42507.1"/>
    <property type="molecule type" value="Genomic_DNA"/>
</dbReference>
<keyword evidence="1" id="KW-0227">DNA damage</keyword>
<evidence type="ECO:0000259" key="5">
    <source>
        <dbReference type="SMART" id="SM00986"/>
    </source>
</evidence>
<dbReference type="GO" id="GO:0008263">
    <property type="term" value="F:pyrimidine-specific mismatch base pair DNA N-glycosylase activity"/>
    <property type="evidence" value="ECO:0007669"/>
    <property type="project" value="TreeGrafter"/>
</dbReference>
<evidence type="ECO:0000256" key="4">
    <source>
        <dbReference type="SAM" id="MobiDB-lite"/>
    </source>
</evidence>
<dbReference type="SMART" id="SM00986">
    <property type="entry name" value="UDG"/>
    <property type="match status" value="1"/>
</dbReference>
<dbReference type="Proteomes" id="UP000053095">
    <property type="component" value="Unassembled WGS sequence"/>
</dbReference>
<evidence type="ECO:0000313" key="6">
    <source>
        <dbReference type="EMBL" id="GAM42507.1"/>
    </source>
</evidence>
<protein>
    <submittedName>
        <fullName evidence="6">Mismatch-specific thymine-DNA glycosylase</fullName>
    </submittedName>
</protein>
<proteinExistence type="predicted"/>
<dbReference type="InterPro" id="IPR015637">
    <property type="entry name" value="MUG/TDG"/>
</dbReference>
<name>A0A478EB90_TALPI</name>
<sequence>MDVTNLEADASPDIDINYEHDCDHDVDRARSFEGRLNQFLHKAETTTTVTEMTSTTPVLQRRITRSQSSSLSPSITTPNDFIKSPSSSPSKTPTLQEQARSPIRKHKSKPKATRSTTTTTTTTTTTIYSPPSRLRDSITPNLILLLIGVNPGLLTGSTGYAYAHPSNLFWKLLHSSGITSIRHPPSDTYKLPELYSVGNTNIVERPTRDASMLSKAEMDAGVPILEAKIAKSRPEAVALVGKSIWESVWRARHGRNIKKEEFRYGWQDDEENMGRCEGWNGARVFVATTTSGLAATMSMQEKQEVWNELGTWVKRRREERSLIHSQL</sequence>
<dbReference type="FunFam" id="3.40.470.10:FF:000010">
    <property type="entry name" value="G/U mismatch-specific DNA glycosylase"/>
    <property type="match status" value="1"/>
</dbReference>
<dbReference type="Gene3D" id="3.40.470.10">
    <property type="entry name" value="Uracil-DNA glycosylase-like domain"/>
    <property type="match status" value="1"/>
</dbReference>
<reference evidence="7" key="1">
    <citation type="journal article" date="2015" name="Genome Announc.">
        <title>Draft genome sequence of Talaromyces cellulolyticus strain Y-94, a source of lignocellulosic biomass-degrading enzymes.</title>
        <authorList>
            <person name="Fujii T."/>
            <person name="Koike H."/>
            <person name="Sawayama S."/>
            <person name="Yano S."/>
            <person name="Inoue H."/>
        </authorList>
    </citation>
    <scope>NUCLEOTIDE SEQUENCE [LARGE SCALE GENOMIC DNA]</scope>
    <source>
        <strain evidence="7">Y-94</strain>
    </source>
</reference>
<dbReference type="AlphaFoldDB" id="A0A478EB90"/>
<feature type="compositionally biased region" description="Low complexity" evidence="4">
    <location>
        <begin position="116"/>
        <end position="126"/>
    </location>
</feature>
<dbReference type="InterPro" id="IPR005122">
    <property type="entry name" value="Uracil-DNA_glycosylase-like"/>
</dbReference>
<feature type="compositionally biased region" description="Basic residues" evidence="4">
    <location>
        <begin position="102"/>
        <end position="112"/>
    </location>
</feature>
<feature type="region of interest" description="Disordered" evidence="4">
    <location>
        <begin position="47"/>
        <end position="132"/>
    </location>
</feature>
<dbReference type="SMART" id="SM00987">
    <property type="entry name" value="UreE_C"/>
    <property type="match status" value="1"/>
</dbReference>
<feature type="domain" description="Uracil-DNA glycosylase-like" evidence="5">
    <location>
        <begin position="135"/>
        <end position="310"/>
    </location>
</feature>
<dbReference type="CDD" id="cd10028">
    <property type="entry name" value="UDG-F2_TDG_MUG"/>
    <property type="match status" value="1"/>
</dbReference>
<dbReference type="PANTHER" id="PTHR12159:SF9">
    <property type="entry name" value="G_T MISMATCH-SPECIFIC THYMINE DNA GLYCOSYLASE"/>
    <property type="match status" value="1"/>
</dbReference>
<keyword evidence="3" id="KW-0234">DNA repair</keyword>
<organism evidence="6 7">
    <name type="scientific">Talaromyces pinophilus</name>
    <name type="common">Penicillium pinophilum</name>
    <dbReference type="NCBI Taxonomy" id="128442"/>
    <lineage>
        <taxon>Eukaryota</taxon>
        <taxon>Fungi</taxon>
        <taxon>Dikarya</taxon>
        <taxon>Ascomycota</taxon>
        <taxon>Pezizomycotina</taxon>
        <taxon>Eurotiomycetes</taxon>
        <taxon>Eurotiomycetidae</taxon>
        <taxon>Eurotiales</taxon>
        <taxon>Trichocomaceae</taxon>
        <taxon>Talaromyces</taxon>
        <taxon>Talaromyces sect. Talaromyces</taxon>
    </lineage>
</organism>
<dbReference type="GO" id="GO:0006285">
    <property type="term" value="P:base-excision repair, AP site formation"/>
    <property type="evidence" value="ECO:0007669"/>
    <property type="project" value="InterPro"/>
</dbReference>
<feature type="compositionally biased region" description="Low complexity" evidence="4">
    <location>
        <begin position="47"/>
        <end position="94"/>
    </location>
</feature>
<keyword evidence="2" id="KW-0378">Hydrolase</keyword>
<gene>
    <name evidence="6" type="ORF">TCE0_044r16547</name>
</gene>
<evidence type="ECO:0000256" key="1">
    <source>
        <dbReference type="ARBA" id="ARBA00022763"/>
    </source>
</evidence>
<dbReference type="Pfam" id="PF03167">
    <property type="entry name" value="UDG"/>
    <property type="match status" value="1"/>
</dbReference>
<keyword evidence="7" id="KW-1185">Reference proteome</keyword>
<evidence type="ECO:0000256" key="2">
    <source>
        <dbReference type="ARBA" id="ARBA00022801"/>
    </source>
</evidence>